<dbReference type="Gene3D" id="3.40.710.10">
    <property type="entry name" value="DD-peptidase/beta-lactamase superfamily"/>
    <property type="match status" value="1"/>
</dbReference>
<keyword evidence="2" id="KW-0121">Carboxypeptidase</keyword>
<evidence type="ECO:0000259" key="5">
    <source>
        <dbReference type="PROSITE" id="PS51178"/>
    </source>
</evidence>
<evidence type="ECO:0000256" key="4">
    <source>
        <dbReference type="SAM" id="MobiDB-lite"/>
    </source>
</evidence>
<reference evidence="6" key="2">
    <citation type="submission" date="2021-04" db="EMBL/GenBank/DDBJ databases">
        <authorList>
            <person name="Gilroy R."/>
        </authorList>
    </citation>
    <scope>NUCLEOTIDE SEQUENCE</scope>
    <source>
        <strain evidence="6">5032</strain>
    </source>
</reference>
<keyword evidence="2" id="KW-0378">Hydrolase</keyword>
<dbReference type="Gene3D" id="3.30.450.330">
    <property type="match status" value="1"/>
</dbReference>
<organism evidence="6 7">
    <name type="scientific">Candidatus Desulfovibrio intestinavium</name>
    <dbReference type="NCBI Taxonomy" id="2838534"/>
    <lineage>
        <taxon>Bacteria</taxon>
        <taxon>Pseudomonadati</taxon>
        <taxon>Thermodesulfobacteriota</taxon>
        <taxon>Desulfovibrionia</taxon>
        <taxon>Desulfovibrionales</taxon>
        <taxon>Desulfovibrionaceae</taxon>
        <taxon>Desulfovibrio</taxon>
    </lineage>
</organism>
<evidence type="ECO:0000256" key="3">
    <source>
        <dbReference type="ARBA" id="ARBA00023136"/>
    </source>
</evidence>
<dbReference type="PANTHER" id="PTHR30627">
    <property type="entry name" value="PEPTIDOGLYCAN D,D-TRANSPEPTIDASE"/>
    <property type="match status" value="1"/>
</dbReference>
<dbReference type="PANTHER" id="PTHR30627:SF1">
    <property type="entry name" value="PEPTIDOGLYCAN D,D-TRANSPEPTIDASE FTSI"/>
    <property type="match status" value="1"/>
</dbReference>
<dbReference type="InterPro" id="IPR005543">
    <property type="entry name" value="PASTA_dom"/>
</dbReference>
<evidence type="ECO:0000313" key="6">
    <source>
        <dbReference type="EMBL" id="HJA78932.1"/>
    </source>
</evidence>
<dbReference type="PROSITE" id="PS51178">
    <property type="entry name" value="PASTA"/>
    <property type="match status" value="1"/>
</dbReference>
<dbReference type="InterPro" id="IPR036138">
    <property type="entry name" value="PBP_dimer_sf"/>
</dbReference>
<evidence type="ECO:0000256" key="2">
    <source>
        <dbReference type="ARBA" id="ARBA00022645"/>
    </source>
</evidence>
<comment type="subcellular location">
    <subcellularLocation>
        <location evidence="1">Membrane</location>
    </subcellularLocation>
</comment>
<dbReference type="SUPFAM" id="SSF54184">
    <property type="entry name" value="Penicillin-binding protein 2x (pbp-2x), c-terminal domain"/>
    <property type="match status" value="1"/>
</dbReference>
<feature type="region of interest" description="Disordered" evidence="4">
    <location>
        <begin position="1"/>
        <end position="43"/>
    </location>
</feature>
<gene>
    <name evidence="6" type="ORF">H9784_05090</name>
</gene>
<dbReference type="Pfam" id="PF03793">
    <property type="entry name" value="PASTA"/>
    <property type="match status" value="1"/>
</dbReference>
<dbReference type="InterPro" id="IPR001460">
    <property type="entry name" value="PCN-bd_Tpept"/>
</dbReference>
<dbReference type="SUPFAM" id="SSF56519">
    <property type="entry name" value="Penicillin binding protein dimerisation domain"/>
    <property type="match status" value="1"/>
</dbReference>
<dbReference type="AlphaFoldDB" id="A0A9D2HMH2"/>
<protein>
    <submittedName>
        <fullName evidence="6">Transpeptidase family protein</fullName>
    </submittedName>
</protein>
<keyword evidence="2" id="KW-0645">Protease</keyword>
<dbReference type="GO" id="GO:0005886">
    <property type="term" value="C:plasma membrane"/>
    <property type="evidence" value="ECO:0007669"/>
    <property type="project" value="TreeGrafter"/>
</dbReference>
<reference evidence="6" key="1">
    <citation type="journal article" date="2021" name="PeerJ">
        <title>Extensive microbial diversity within the chicken gut microbiome revealed by metagenomics and culture.</title>
        <authorList>
            <person name="Gilroy R."/>
            <person name="Ravi A."/>
            <person name="Getino M."/>
            <person name="Pursley I."/>
            <person name="Horton D.L."/>
            <person name="Alikhan N.F."/>
            <person name="Baker D."/>
            <person name="Gharbi K."/>
            <person name="Hall N."/>
            <person name="Watson M."/>
            <person name="Adriaenssens E.M."/>
            <person name="Foster-Nyarko E."/>
            <person name="Jarju S."/>
            <person name="Secka A."/>
            <person name="Antonio M."/>
            <person name="Oren A."/>
            <person name="Chaudhuri R.R."/>
            <person name="La Ragione R."/>
            <person name="Hildebrand F."/>
            <person name="Pallen M.J."/>
        </authorList>
    </citation>
    <scope>NUCLEOTIDE SEQUENCE</scope>
    <source>
        <strain evidence="6">5032</strain>
    </source>
</reference>
<sequence>MLKFSLSRGKRNTPKKNESRPRKRQPAVSRLLGESSGNRANASRQAAKKSFWADVDWTRARINLVVAGFCLLWGGLWCRAWYLQMIEGPRLADRANRQHTATELVTGRRGMIFDRNGQVLARSVEARSVYAKPREIQDFLTMANTLGPLLGMEPQKLYDNLSKTSRRFVWLRRKVDDYTAEAVRRANIPGIGLTKEYDRVYPFKHLAGQLLGFVGLDDKGLEGIERSLDGRLGSLPTRQVVQRDATGRRFYLHEEGRTEPRGEDITLTIDVQMQFIAEEAVARAAKDFDARWSGALVVDVPSGEILAWAQYPFFNPNNYRESSPVVYRNRLAADALEPGSTFKPFIMAAALQERKINPNTAIDCENGRWETKKVTLRDTSRQGVLPAHKVLRYSSNIGMAKIGLELGAPTTYRYLRALGFGEHAAVPVADSRGILRVPRDWSDVDIMSAAFGQSVSVTALQMAQAYLTLLNNGVRKPLCLLREDSHVEERQPRIFREEVAEQVRRMMRDVVEEKDGTGKRARIEGVEVAGKTGTAQKADRRAGAYGDKRLASFVGFLPAENPRYLILVLVDEPTKNQYGGVVAAPVFREIAARTITYSGAIVPTAVAEEKEEKRSGRQRSLKLSLPTAPYLAEAAVTPARHVTEGMQLPGHRSRAGARVPDVRGKSLRNAVELFARAGIVPELKGSGSRVIKQSPPAGSSWSEESKNVKYILWLSEK</sequence>
<dbReference type="Proteomes" id="UP000823821">
    <property type="component" value="Unassembled WGS sequence"/>
</dbReference>
<evidence type="ECO:0000313" key="7">
    <source>
        <dbReference type="Proteomes" id="UP000823821"/>
    </source>
</evidence>
<dbReference type="InterPro" id="IPR005311">
    <property type="entry name" value="PBP_dimer"/>
</dbReference>
<dbReference type="CDD" id="cd06575">
    <property type="entry name" value="PASTA_Pbp2x-like_2"/>
    <property type="match status" value="1"/>
</dbReference>
<dbReference type="GO" id="GO:0004180">
    <property type="term" value="F:carboxypeptidase activity"/>
    <property type="evidence" value="ECO:0007669"/>
    <property type="project" value="UniProtKB-KW"/>
</dbReference>
<proteinExistence type="predicted"/>
<dbReference type="SMART" id="SM00740">
    <property type="entry name" value="PASTA"/>
    <property type="match status" value="1"/>
</dbReference>
<dbReference type="InterPro" id="IPR012338">
    <property type="entry name" value="Beta-lactam/transpept-like"/>
</dbReference>
<dbReference type="EMBL" id="DWZD01000034">
    <property type="protein sequence ID" value="HJA78932.1"/>
    <property type="molecule type" value="Genomic_DNA"/>
</dbReference>
<dbReference type="Pfam" id="PF00905">
    <property type="entry name" value="Transpeptidase"/>
    <property type="match status" value="1"/>
</dbReference>
<dbReference type="SUPFAM" id="SSF56601">
    <property type="entry name" value="beta-lactamase/transpeptidase-like"/>
    <property type="match status" value="1"/>
</dbReference>
<keyword evidence="3" id="KW-0472">Membrane</keyword>
<accession>A0A9D2HMH2</accession>
<dbReference type="Gene3D" id="3.90.1310.10">
    <property type="entry name" value="Penicillin-binding protein 2a (Domain 2)"/>
    <property type="match status" value="1"/>
</dbReference>
<dbReference type="Pfam" id="PF03717">
    <property type="entry name" value="PBP_dimer"/>
    <property type="match status" value="1"/>
</dbReference>
<comment type="caution">
    <text evidence="6">The sequence shown here is derived from an EMBL/GenBank/DDBJ whole genome shotgun (WGS) entry which is preliminary data.</text>
</comment>
<feature type="domain" description="PASTA" evidence="5">
    <location>
        <begin position="653"/>
        <end position="716"/>
    </location>
</feature>
<dbReference type="GO" id="GO:0008658">
    <property type="term" value="F:penicillin binding"/>
    <property type="evidence" value="ECO:0007669"/>
    <property type="project" value="InterPro"/>
</dbReference>
<evidence type="ECO:0000256" key="1">
    <source>
        <dbReference type="ARBA" id="ARBA00004370"/>
    </source>
</evidence>
<dbReference type="GO" id="GO:0071555">
    <property type="term" value="P:cell wall organization"/>
    <property type="evidence" value="ECO:0007669"/>
    <property type="project" value="TreeGrafter"/>
</dbReference>
<dbReference type="InterPro" id="IPR050515">
    <property type="entry name" value="Beta-lactam/transpept"/>
</dbReference>
<name>A0A9D2HMH2_9BACT</name>